<dbReference type="InterPro" id="IPR044669">
    <property type="entry name" value="YneE/VCCN1/2-like"/>
</dbReference>
<accession>A0A9N9ANK4</accession>
<dbReference type="GO" id="GO:0005254">
    <property type="term" value="F:chloride channel activity"/>
    <property type="evidence" value="ECO:0007669"/>
    <property type="project" value="InterPro"/>
</dbReference>
<evidence type="ECO:0000256" key="8">
    <source>
        <dbReference type="SAM" id="Phobius"/>
    </source>
</evidence>
<name>A0A9N9ANK4_FUNMO</name>
<keyword evidence="5 8" id="KW-1133">Transmembrane helix</keyword>
<comment type="subcellular location">
    <subcellularLocation>
        <location evidence="1">Cell membrane</location>
        <topology evidence="1">Multi-pass membrane protein</topology>
    </subcellularLocation>
</comment>
<gene>
    <name evidence="9" type="ORF">FMOSSE_LOCUS5899</name>
</gene>
<evidence type="ECO:0000256" key="6">
    <source>
        <dbReference type="ARBA" id="ARBA00023065"/>
    </source>
</evidence>
<proteinExistence type="predicted"/>
<evidence type="ECO:0000256" key="4">
    <source>
        <dbReference type="ARBA" id="ARBA00022692"/>
    </source>
</evidence>
<reference evidence="9" key="1">
    <citation type="submission" date="2021-06" db="EMBL/GenBank/DDBJ databases">
        <authorList>
            <person name="Kallberg Y."/>
            <person name="Tangrot J."/>
            <person name="Rosling A."/>
        </authorList>
    </citation>
    <scope>NUCLEOTIDE SEQUENCE</scope>
    <source>
        <strain evidence="9">87-6 pot B 2015</strain>
    </source>
</reference>
<keyword evidence="4 8" id="KW-0812">Transmembrane</keyword>
<evidence type="ECO:0000256" key="3">
    <source>
        <dbReference type="ARBA" id="ARBA00022475"/>
    </source>
</evidence>
<evidence type="ECO:0000256" key="1">
    <source>
        <dbReference type="ARBA" id="ARBA00004651"/>
    </source>
</evidence>
<dbReference type="PANTHER" id="PTHR33281">
    <property type="entry name" value="UPF0187 PROTEIN YNEE"/>
    <property type="match status" value="1"/>
</dbReference>
<keyword evidence="7 8" id="KW-0472">Membrane</keyword>
<keyword evidence="6" id="KW-0406">Ion transport</keyword>
<organism evidence="9 10">
    <name type="scientific">Funneliformis mosseae</name>
    <name type="common">Endomycorrhizal fungus</name>
    <name type="synonym">Glomus mosseae</name>
    <dbReference type="NCBI Taxonomy" id="27381"/>
    <lineage>
        <taxon>Eukaryota</taxon>
        <taxon>Fungi</taxon>
        <taxon>Fungi incertae sedis</taxon>
        <taxon>Mucoromycota</taxon>
        <taxon>Glomeromycotina</taxon>
        <taxon>Glomeromycetes</taxon>
        <taxon>Glomerales</taxon>
        <taxon>Glomeraceae</taxon>
        <taxon>Funneliformis</taxon>
    </lineage>
</organism>
<dbReference type="Proteomes" id="UP000789375">
    <property type="component" value="Unassembled WGS sequence"/>
</dbReference>
<keyword evidence="3" id="KW-1003">Cell membrane</keyword>
<evidence type="ECO:0000256" key="2">
    <source>
        <dbReference type="ARBA" id="ARBA00022448"/>
    </source>
</evidence>
<evidence type="ECO:0000256" key="7">
    <source>
        <dbReference type="ARBA" id="ARBA00023136"/>
    </source>
</evidence>
<evidence type="ECO:0000313" key="9">
    <source>
        <dbReference type="EMBL" id="CAG8539292.1"/>
    </source>
</evidence>
<evidence type="ECO:0000256" key="5">
    <source>
        <dbReference type="ARBA" id="ARBA00022989"/>
    </source>
</evidence>
<protein>
    <submittedName>
        <fullName evidence="9">13325_t:CDS:1</fullName>
    </submittedName>
</protein>
<feature type="transmembrane region" description="Helical" evidence="8">
    <location>
        <begin position="47"/>
        <end position="70"/>
    </location>
</feature>
<sequence length="413" mass="46705">MSTEKDTNVTMIKDTEKDINNTKEDKIGVHDPYAYHRPHFIRWKGSVLSKVIPSAIIVAIIATIVTVVHLKTPIKLGIEPSFIPVLSFVVGLLLTYRTNTAYDRFWEGRKLWTTLTVAIRNLTRCIWINISETDGSKDIVEKVSAIHLLSAFAHATRHYLREDPPLEYHDLQHLISNIKSDLPGFEPIEEQDLRDNIKKYGKSFGLKMFKKSKLTPAPENHNLPLTITLYLASYLEEKTRQGKVDVPTKVSMHGSLNSLVDCLTSLERILRTPIPLAYSIHLSQTVWIYCITLPFQLVLRFDYATIPIVFIASLVLMGIEIGGEIENPFGNDANDLDLNGFCKLIERELDTIVANPRQSVETWVYSEKNQALGRDGGSASEVLKYSSEEIRSKVSHPDVIAVQVDSQNKEVNH</sequence>
<feature type="transmembrane region" description="Helical" evidence="8">
    <location>
        <begin position="76"/>
        <end position="96"/>
    </location>
</feature>
<keyword evidence="10" id="KW-1185">Reference proteome</keyword>
<feature type="transmembrane region" description="Helical" evidence="8">
    <location>
        <begin position="301"/>
        <end position="319"/>
    </location>
</feature>
<comment type="caution">
    <text evidence="9">The sequence shown here is derived from an EMBL/GenBank/DDBJ whole genome shotgun (WGS) entry which is preliminary data.</text>
</comment>
<evidence type="ECO:0000313" key="10">
    <source>
        <dbReference type="Proteomes" id="UP000789375"/>
    </source>
</evidence>
<dbReference type="Pfam" id="PF25539">
    <property type="entry name" value="Bestrophin_2"/>
    <property type="match status" value="1"/>
</dbReference>
<dbReference type="AlphaFoldDB" id="A0A9N9ANK4"/>
<dbReference type="GO" id="GO:0005886">
    <property type="term" value="C:plasma membrane"/>
    <property type="evidence" value="ECO:0007669"/>
    <property type="project" value="UniProtKB-SubCell"/>
</dbReference>
<dbReference type="PANTHER" id="PTHR33281:SF19">
    <property type="entry name" value="VOLTAGE-DEPENDENT ANION CHANNEL-FORMING PROTEIN YNEE"/>
    <property type="match status" value="1"/>
</dbReference>
<dbReference type="EMBL" id="CAJVPP010001177">
    <property type="protein sequence ID" value="CAG8539292.1"/>
    <property type="molecule type" value="Genomic_DNA"/>
</dbReference>
<keyword evidence="2" id="KW-0813">Transport</keyword>